<evidence type="ECO:0000313" key="4">
    <source>
        <dbReference type="EMBL" id="KAK6911114.1"/>
    </source>
</evidence>
<dbReference type="InterPro" id="IPR012340">
    <property type="entry name" value="NA-bd_OB-fold"/>
</dbReference>
<dbReference type="SUPFAM" id="SSF50249">
    <property type="entry name" value="Nucleic acid-binding proteins"/>
    <property type="match status" value="1"/>
</dbReference>
<reference evidence="4 5" key="1">
    <citation type="submission" date="2023-12" db="EMBL/GenBank/DDBJ databases">
        <title>A high-quality genome assembly for Dillenia turbinata (Dilleniales).</title>
        <authorList>
            <person name="Chanderbali A."/>
        </authorList>
    </citation>
    <scope>NUCLEOTIDE SEQUENCE [LARGE SCALE GENOMIC DNA]</scope>
    <source>
        <strain evidence="4">LSX21</strain>
        <tissue evidence="4">Leaf</tissue>
    </source>
</reference>
<evidence type="ECO:0000313" key="5">
    <source>
        <dbReference type="Proteomes" id="UP001370490"/>
    </source>
</evidence>
<gene>
    <name evidence="4" type="ORF">RJ641_023207</name>
</gene>
<dbReference type="EMBL" id="JBAMMX010000028">
    <property type="protein sequence ID" value="KAK6911114.1"/>
    <property type="molecule type" value="Genomic_DNA"/>
</dbReference>
<organism evidence="4 5">
    <name type="scientific">Dillenia turbinata</name>
    <dbReference type="NCBI Taxonomy" id="194707"/>
    <lineage>
        <taxon>Eukaryota</taxon>
        <taxon>Viridiplantae</taxon>
        <taxon>Streptophyta</taxon>
        <taxon>Embryophyta</taxon>
        <taxon>Tracheophyta</taxon>
        <taxon>Spermatophyta</taxon>
        <taxon>Magnoliopsida</taxon>
        <taxon>eudicotyledons</taxon>
        <taxon>Gunneridae</taxon>
        <taxon>Pentapetalae</taxon>
        <taxon>Dilleniales</taxon>
        <taxon>Dilleniaceae</taxon>
        <taxon>Dillenia</taxon>
    </lineage>
</organism>
<proteinExistence type="predicted"/>
<dbReference type="AlphaFoldDB" id="A0AAN8YQ70"/>
<evidence type="ECO:0000256" key="3">
    <source>
        <dbReference type="SAM" id="MobiDB-lite"/>
    </source>
</evidence>
<dbReference type="GO" id="GO:0042645">
    <property type="term" value="C:mitochondrial nucleoid"/>
    <property type="evidence" value="ECO:0007669"/>
    <property type="project" value="TreeGrafter"/>
</dbReference>
<protein>
    <submittedName>
        <fullName evidence="4">Uncharacterized protein</fullName>
    </submittedName>
</protein>
<evidence type="ECO:0000256" key="1">
    <source>
        <dbReference type="ARBA" id="ARBA00023125"/>
    </source>
</evidence>
<keyword evidence="1 2" id="KW-0238">DNA-binding</keyword>
<dbReference type="GO" id="GO:0003697">
    <property type="term" value="F:single-stranded DNA binding"/>
    <property type="evidence" value="ECO:0007669"/>
    <property type="project" value="InterPro"/>
</dbReference>
<dbReference type="PANTHER" id="PTHR10302:SF23">
    <property type="entry name" value="PROTEIN OSB4, CHLOROPLASTIC"/>
    <property type="match status" value="1"/>
</dbReference>
<feature type="compositionally biased region" description="Polar residues" evidence="3">
    <location>
        <begin position="32"/>
        <end position="53"/>
    </location>
</feature>
<evidence type="ECO:0000256" key="2">
    <source>
        <dbReference type="PROSITE-ProRule" id="PRU00252"/>
    </source>
</evidence>
<sequence>MRATWRRIAASVATLVVKREEAALYSTTSKTFLSQGDKPSSSTKPKPTATLQEEQPPLSLNWKRPSEIPWQSKVVNAVHLIGSVQLPVQFQASSDGKSWAGTIITQSSVSPPFWIPVIFEGDLAHIAACHLREKDCVYITGQLSADPPPFSMKHGEANVQVMVRSINFVQGSSQVKVNCASEKQEPADSLAAATKGIDAVSRCWNDLFNNPKQWWDYRNDKREGLIKPKHPDFKHKDDNSLSLWVVSAPKWVLPKLSDLEVDVKTTTSKQSGRVMRPKRSKDDEVWKNLVENPSKWWDNRLNKTKERAPDFKHKETGQALWLNDSPEWVLSKLPPPPKARKDSALS</sequence>
<accession>A0AAN8YQ70</accession>
<feature type="region of interest" description="Disordered" evidence="3">
    <location>
        <begin position="32"/>
        <end position="56"/>
    </location>
</feature>
<dbReference type="Proteomes" id="UP001370490">
    <property type="component" value="Unassembled WGS sequence"/>
</dbReference>
<dbReference type="InterPro" id="IPR011344">
    <property type="entry name" value="ssDNA-bd"/>
</dbReference>
<keyword evidence="5" id="KW-1185">Reference proteome</keyword>
<dbReference type="PANTHER" id="PTHR10302">
    <property type="entry name" value="SINGLE-STRANDED DNA-BINDING PROTEIN"/>
    <property type="match status" value="1"/>
</dbReference>
<dbReference type="PROSITE" id="PS50935">
    <property type="entry name" value="SSB"/>
    <property type="match status" value="1"/>
</dbReference>
<comment type="caution">
    <text evidence="4">The sequence shown here is derived from an EMBL/GenBank/DDBJ whole genome shotgun (WGS) entry which is preliminary data.</text>
</comment>
<name>A0AAN8YQ70_9MAGN</name>
<dbReference type="GO" id="GO:0006264">
    <property type="term" value="P:mitochondrial DNA replication"/>
    <property type="evidence" value="ECO:0007669"/>
    <property type="project" value="TreeGrafter"/>
</dbReference>
<dbReference type="InterPro" id="IPR000424">
    <property type="entry name" value="Primosome_PriB/ssb"/>
</dbReference>